<name>A0A1E3L4G9_9BACL</name>
<evidence type="ECO:0000256" key="1">
    <source>
        <dbReference type="ARBA" id="ARBA00009437"/>
    </source>
</evidence>
<dbReference type="InterPro" id="IPR000847">
    <property type="entry name" value="LysR_HTH_N"/>
</dbReference>
<sequence>MNIEQLEYIIEVAKCGSLTKAAENCHITVTGVSRAISLFEQEIGMRIFIRSRSGTTVTPEGQSIITKASRILKQIEELKSEAQSYGEMNNAKLRISTIPGPISLLIDVITELKKEFPNSRIEIKENSTDAVIDDVMNERSDIGFFLLRDIHLPSTPKLKFEPLMKDNMVLGVSMHSPLATKTSVTLQDLKDYPFVLYNDPYIVAFVNTLDKPDILFQSNNVEAILKAVKEDIAVTIGTDYSFRGYTMYQNRGIVTIPFEIVSEEPSYLWSVTSSNNTVSEAEQLFVKRVKNLLLI</sequence>
<keyword evidence="7" id="KW-1185">Reference proteome</keyword>
<proteinExistence type="inferred from homology"/>
<dbReference type="InterPro" id="IPR036390">
    <property type="entry name" value="WH_DNA-bd_sf"/>
</dbReference>
<dbReference type="AlphaFoldDB" id="A0A1E3L4G9"/>
<evidence type="ECO:0000256" key="4">
    <source>
        <dbReference type="ARBA" id="ARBA00023163"/>
    </source>
</evidence>
<comment type="caution">
    <text evidence="6">The sequence shown here is derived from an EMBL/GenBank/DDBJ whole genome shotgun (WGS) entry which is preliminary data.</text>
</comment>
<dbReference type="Gene3D" id="1.10.10.10">
    <property type="entry name" value="Winged helix-like DNA-binding domain superfamily/Winged helix DNA-binding domain"/>
    <property type="match status" value="1"/>
</dbReference>
<dbReference type="GO" id="GO:0003700">
    <property type="term" value="F:DNA-binding transcription factor activity"/>
    <property type="evidence" value="ECO:0007669"/>
    <property type="project" value="InterPro"/>
</dbReference>
<feature type="domain" description="HTH lysR-type" evidence="5">
    <location>
        <begin position="1"/>
        <end position="58"/>
    </location>
</feature>
<reference evidence="6 7" key="1">
    <citation type="submission" date="2016-08" db="EMBL/GenBank/DDBJ databases">
        <title>Genome sequencing of Paenibacillus sp. TI45-13ar, isolated from Korean traditional nuruk.</title>
        <authorList>
            <person name="Kim S.-J."/>
        </authorList>
    </citation>
    <scope>NUCLEOTIDE SEQUENCE [LARGE SCALE GENOMIC DNA]</scope>
    <source>
        <strain evidence="6 7">TI45-13ar</strain>
    </source>
</reference>
<dbReference type="Pfam" id="PF00126">
    <property type="entry name" value="HTH_1"/>
    <property type="match status" value="1"/>
</dbReference>
<accession>A0A1E3L4G9</accession>
<comment type="similarity">
    <text evidence="1">Belongs to the LysR transcriptional regulatory family.</text>
</comment>
<dbReference type="Proteomes" id="UP000094578">
    <property type="component" value="Unassembled WGS sequence"/>
</dbReference>
<keyword evidence="2" id="KW-0805">Transcription regulation</keyword>
<dbReference type="InterPro" id="IPR036388">
    <property type="entry name" value="WH-like_DNA-bd_sf"/>
</dbReference>
<dbReference type="PROSITE" id="PS50931">
    <property type="entry name" value="HTH_LYSR"/>
    <property type="match status" value="1"/>
</dbReference>
<dbReference type="EMBL" id="MDER01000045">
    <property type="protein sequence ID" value="ODP27860.1"/>
    <property type="molecule type" value="Genomic_DNA"/>
</dbReference>
<dbReference type="Gene3D" id="3.40.190.290">
    <property type="match status" value="1"/>
</dbReference>
<gene>
    <name evidence="6" type="ORF">PTI45_02679</name>
</gene>
<dbReference type="Pfam" id="PF03466">
    <property type="entry name" value="LysR_substrate"/>
    <property type="match status" value="1"/>
</dbReference>
<dbReference type="InterPro" id="IPR005119">
    <property type="entry name" value="LysR_subst-bd"/>
</dbReference>
<evidence type="ECO:0000256" key="3">
    <source>
        <dbReference type="ARBA" id="ARBA00023125"/>
    </source>
</evidence>
<dbReference type="GO" id="GO:0003677">
    <property type="term" value="F:DNA binding"/>
    <property type="evidence" value="ECO:0007669"/>
    <property type="project" value="UniProtKB-KW"/>
</dbReference>
<dbReference type="PANTHER" id="PTHR30346:SF28">
    <property type="entry name" value="HTH-TYPE TRANSCRIPTIONAL REGULATOR CYNR"/>
    <property type="match status" value="1"/>
</dbReference>
<evidence type="ECO:0000256" key="2">
    <source>
        <dbReference type="ARBA" id="ARBA00023015"/>
    </source>
</evidence>
<dbReference type="RefSeq" id="WP_069328092.1">
    <property type="nucleotide sequence ID" value="NZ_MDER01000045.1"/>
</dbReference>
<keyword evidence="4" id="KW-0804">Transcription</keyword>
<protein>
    <submittedName>
        <fullName evidence="6">Hydrogen peroxide-inducible protein activator</fullName>
    </submittedName>
</protein>
<dbReference type="PANTHER" id="PTHR30346">
    <property type="entry name" value="TRANSCRIPTIONAL DUAL REGULATOR HCAR-RELATED"/>
    <property type="match status" value="1"/>
</dbReference>
<evidence type="ECO:0000259" key="5">
    <source>
        <dbReference type="PROSITE" id="PS50931"/>
    </source>
</evidence>
<dbReference type="FunFam" id="1.10.10.10:FF:000001">
    <property type="entry name" value="LysR family transcriptional regulator"/>
    <property type="match status" value="1"/>
</dbReference>
<dbReference type="CDD" id="cd05466">
    <property type="entry name" value="PBP2_LTTR_substrate"/>
    <property type="match status" value="1"/>
</dbReference>
<keyword evidence="3" id="KW-0238">DNA-binding</keyword>
<dbReference type="GO" id="GO:0032993">
    <property type="term" value="C:protein-DNA complex"/>
    <property type="evidence" value="ECO:0007669"/>
    <property type="project" value="TreeGrafter"/>
</dbReference>
<organism evidence="6 7">
    <name type="scientific">Paenibacillus nuruki</name>
    <dbReference type="NCBI Taxonomy" id="1886670"/>
    <lineage>
        <taxon>Bacteria</taxon>
        <taxon>Bacillati</taxon>
        <taxon>Bacillota</taxon>
        <taxon>Bacilli</taxon>
        <taxon>Bacillales</taxon>
        <taxon>Paenibacillaceae</taxon>
        <taxon>Paenibacillus</taxon>
    </lineage>
</organism>
<dbReference type="SUPFAM" id="SSF53850">
    <property type="entry name" value="Periplasmic binding protein-like II"/>
    <property type="match status" value="1"/>
</dbReference>
<evidence type="ECO:0000313" key="6">
    <source>
        <dbReference type="EMBL" id="ODP27860.1"/>
    </source>
</evidence>
<evidence type="ECO:0000313" key="7">
    <source>
        <dbReference type="Proteomes" id="UP000094578"/>
    </source>
</evidence>
<dbReference type="SUPFAM" id="SSF46785">
    <property type="entry name" value="Winged helix' DNA-binding domain"/>
    <property type="match status" value="1"/>
</dbReference>
<dbReference type="STRING" id="1886670.PTI45_02679"/>